<accession>A0A9X7J4J0</accession>
<evidence type="ECO:0000313" key="3">
    <source>
        <dbReference type="Proteomes" id="UP000239430"/>
    </source>
</evidence>
<dbReference type="RefSeq" id="WP_054938163.1">
    <property type="nucleotide sequence ID" value="NZ_PVXL01000040.1"/>
</dbReference>
<feature type="transmembrane region" description="Helical" evidence="1">
    <location>
        <begin position="159"/>
        <end position="179"/>
    </location>
</feature>
<name>A0A9X7J4J0_9FIRM</name>
<keyword evidence="1" id="KW-1133">Transmembrane helix</keyword>
<feature type="transmembrane region" description="Helical" evidence="1">
    <location>
        <begin position="45"/>
        <end position="63"/>
    </location>
</feature>
<dbReference type="AlphaFoldDB" id="A0A9X7J4J0"/>
<feature type="transmembrane region" description="Helical" evidence="1">
    <location>
        <begin position="120"/>
        <end position="147"/>
    </location>
</feature>
<feature type="transmembrane region" description="Helical" evidence="1">
    <location>
        <begin position="410"/>
        <end position="427"/>
    </location>
</feature>
<dbReference type="Proteomes" id="UP000239430">
    <property type="component" value="Unassembled WGS sequence"/>
</dbReference>
<protein>
    <submittedName>
        <fullName evidence="2">Uncharacterized protein</fullName>
    </submittedName>
</protein>
<feature type="transmembrane region" description="Helical" evidence="1">
    <location>
        <begin position="468"/>
        <end position="494"/>
    </location>
</feature>
<comment type="caution">
    <text evidence="2">The sequence shown here is derived from an EMBL/GenBank/DDBJ whole genome shotgun (WGS) entry which is preliminary data.</text>
</comment>
<feature type="transmembrane region" description="Helical" evidence="1">
    <location>
        <begin position="75"/>
        <end position="99"/>
    </location>
</feature>
<evidence type="ECO:0000256" key="1">
    <source>
        <dbReference type="SAM" id="Phobius"/>
    </source>
</evidence>
<dbReference type="NCBIfam" id="NF037982">
    <property type="entry name" value="Nramp_1"/>
    <property type="match status" value="1"/>
</dbReference>
<keyword evidence="3" id="KW-1185">Reference proteome</keyword>
<keyword evidence="1" id="KW-0472">Membrane</keyword>
<evidence type="ECO:0000313" key="2">
    <source>
        <dbReference type="EMBL" id="PRR73549.1"/>
    </source>
</evidence>
<feature type="transmembrane region" description="Helical" evidence="1">
    <location>
        <begin position="352"/>
        <end position="373"/>
    </location>
</feature>
<feature type="transmembrane region" description="Helical" evidence="1">
    <location>
        <begin position="433"/>
        <end position="456"/>
    </location>
</feature>
<proteinExistence type="predicted"/>
<keyword evidence="1" id="KW-0812">Transmembrane</keyword>
<dbReference type="EMBL" id="PVXL01000040">
    <property type="protein sequence ID" value="PRR73549.1"/>
    <property type="molecule type" value="Genomic_DNA"/>
</dbReference>
<reference evidence="2 3" key="1">
    <citation type="submission" date="2018-03" db="EMBL/GenBank/DDBJ databases">
        <title>Genome sequence of Moorella stamsii DSM 26217.</title>
        <authorList>
            <person name="Poehlein A."/>
            <person name="Daniel R."/>
        </authorList>
    </citation>
    <scope>NUCLEOTIDE SEQUENCE [LARGE SCALE GENOMIC DNA]</scope>
    <source>
        <strain evidence="3">DSM 26217</strain>
    </source>
</reference>
<gene>
    <name evidence="2" type="ORF">MOST_13970</name>
</gene>
<organism evidence="2 3">
    <name type="scientific">Neomoorella stamsii</name>
    <dbReference type="NCBI Taxonomy" id="1266720"/>
    <lineage>
        <taxon>Bacteria</taxon>
        <taxon>Bacillati</taxon>
        <taxon>Bacillota</taxon>
        <taxon>Clostridia</taxon>
        <taxon>Neomoorellales</taxon>
        <taxon>Neomoorellaceae</taxon>
        <taxon>Neomoorella</taxon>
    </lineage>
</organism>
<feature type="transmembrane region" description="Helical" evidence="1">
    <location>
        <begin position="231"/>
        <end position="253"/>
    </location>
</feature>
<feature type="transmembrane region" description="Helical" evidence="1">
    <location>
        <begin position="191"/>
        <end position="211"/>
    </location>
</feature>
<feature type="transmembrane region" description="Helical" evidence="1">
    <location>
        <begin position="311"/>
        <end position="332"/>
    </location>
</feature>
<sequence>MATNVPGTRVDEVVHEVPEVYGTPWEKAKEMPATLPFNWSNLWKVIGPGFIILSLSIGSGEWLMGPASVLQYGPFVLWIVTIGILTQAVFNMTCIRYTLYTGEPIMVGFTRLMPGPKLWAPIWIFISFISIGPGWASGSATALAAMFLRRMPQTADKPAVMTAGIILFLSVVIILMFGGKIEALLEKINKWIVAFIFGSLLILVIMFAPFSKWVEVAAGFFQFGKLPAGNVNWFLLAGLAGYAGAGGILNMGVTNWYRDKGYGMGAAVGYIPSLIGGKEVHVSSTGKIPPLNQTTLQRFKDWWRYSLVDQIGVWALGAFIGMFFCVLLAYAMVPGGTKIDGWAAAAHQAEGVGKVLGGFGWIWVLMIGFWVLYGSQLSNSETFVRQVTDVLWNTSPWAREKLSRNDIRRIYYGILLLFTIWSIWLFFQGSPLFLVAFMANAANLAFTVAGIQLLFLDRIYPQELKTPIWMKLVLVVLILFYGTFTVIGFGTQFFGLKF</sequence>